<name>A0A1Y2NV32_STRFR</name>
<reference evidence="2 3" key="2">
    <citation type="submission" date="2016-09" db="EMBL/GenBank/DDBJ databases">
        <title>Streptomyces fradiae DSM40063, a candidate organism with high potential of specific P450 cytochromes.</title>
        <authorList>
            <person name="Grumaz C."/>
            <person name="Vainshtein Y."/>
            <person name="Kirstahler P."/>
            <person name="Sohn K."/>
        </authorList>
    </citation>
    <scope>NUCLEOTIDE SEQUENCE [LARGE SCALE GENOMIC DNA]</scope>
    <source>
        <strain evidence="2 3">DSM 40063</strain>
    </source>
</reference>
<dbReference type="EMBL" id="ASYR01000002">
    <property type="protein sequence ID" value="KAF0651732.1"/>
    <property type="molecule type" value="Genomic_DNA"/>
</dbReference>
<proteinExistence type="predicted"/>
<reference evidence="1 4" key="1">
    <citation type="submission" date="2013-05" db="EMBL/GenBank/DDBJ databases">
        <title>Genome Sequence of Streptomyces fradiae.</title>
        <authorList>
            <person name="Kirby R."/>
        </authorList>
    </citation>
    <scope>NUCLEOTIDE SEQUENCE [LARGE SCALE GENOMIC DNA]</scope>
    <source>
        <strain evidence="1 4">ATCC 10745</strain>
    </source>
</reference>
<evidence type="ECO:0000313" key="4">
    <source>
        <dbReference type="Proteomes" id="UP000731519"/>
    </source>
</evidence>
<evidence type="ECO:0000313" key="3">
    <source>
        <dbReference type="Proteomes" id="UP000194318"/>
    </source>
</evidence>
<evidence type="ECO:0000313" key="1">
    <source>
        <dbReference type="EMBL" id="KAF0651732.1"/>
    </source>
</evidence>
<keyword evidence="4" id="KW-1185">Reference proteome</keyword>
<protein>
    <submittedName>
        <fullName evidence="2">Uncharacterized protein</fullName>
    </submittedName>
</protein>
<organism evidence="2 3">
    <name type="scientific">Streptomyces fradiae ATCC 10745 = DSM 40063</name>
    <dbReference type="NCBI Taxonomy" id="1319510"/>
    <lineage>
        <taxon>Bacteria</taxon>
        <taxon>Bacillati</taxon>
        <taxon>Actinomycetota</taxon>
        <taxon>Actinomycetes</taxon>
        <taxon>Kitasatosporales</taxon>
        <taxon>Streptomycetaceae</taxon>
        <taxon>Streptomyces</taxon>
    </lineage>
</organism>
<dbReference type="EMBL" id="MIFZ01000264">
    <property type="protein sequence ID" value="OSY50788.1"/>
    <property type="molecule type" value="Genomic_DNA"/>
</dbReference>
<evidence type="ECO:0000313" key="2">
    <source>
        <dbReference type="EMBL" id="OSY50788.1"/>
    </source>
</evidence>
<accession>A0A1Y2NV32</accession>
<dbReference type="Proteomes" id="UP000194318">
    <property type="component" value="Unassembled WGS sequence"/>
</dbReference>
<gene>
    <name evidence="2" type="ORF">BG846_03586</name>
    <name evidence="1" type="ORF">K701_02000</name>
</gene>
<dbReference type="RefSeq" id="WP_031130111.1">
    <property type="nucleotide sequence ID" value="NZ_ASYR01000002.1"/>
</dbReference>
<dbReference type="Proteomes" id="UP000731519">
    <property type="component" value="Unassembled WGS sequence"/>
</dbReference>
<comment type="caution">
    <text evidence="2">The sequence shown here is derived from an EMBL/GenBank/DDBJ whole genome shotgun (WGS) entry which is preliminary data.</text>
</comment>
<dbReference type="GeneID" id="91402034"/>
<dbReference type="AlphaFoldDB" id="A0A1Y2NV32"/>
<sequence length="73" mass="7639">MSDYVQGIKSQALSMDGENVALNLVGGQSLTGTLAYETVARLYSVEYPDVLTITVAGKAHVVRLDHVSSIGAG</sequence>